<keyword evidence="1" id="KW-0472">Membrane</keyword>
<keyword evidence="4" id="KW-0808">Transferase</keyword>
<feature type="transmembrane region" description="Helical" evidence="1">
    <location>
        <begin position="285"/>
        <end position="305"/>
    </location>
</feature>
<keyword evidence="1" id="KW-0812">Transmembrane</keyword>
<dbReference type="GO" id="GO:0016747">
    <property type="term" value="F:acyltransferase activity, transferring groups other than amino-acyl groups"/>
    <property type="evidence" value="ECO:0007669"/>
    <property type="project" value="InterPro"/>
</dbReference>
<dbReference type="Proteomes" id="UP000019805">
    <property type="component" value="Chromosome"/>
</dbReference>
<organism evidence="4 5">
    <name type="scientific">Castellaniella defragrans (strain DSM 12143 / CCUG 39792 / 65Phen)</name>
    <name type="common">Alcaligenes defragrans</name>
    <dbReference type="NCBI Taxonomy" id="1437824"/>
    <lineage>
        <taxon>Bacteria</taxon>
        <taxon>Pseudomonadati</taxon>
        <taxon>Pseudomonadota</taxon>
        <taxon>Betaproteobacteria</taxon>
        <taxon>Burkholderiales</taxon>
        <taxon>Alcaligenaceae</taxon>
        <taxon>Castellaniella</taxon>
    </lineage>
</organism>
<dbReference type="PANTHER" id="PTHR23028">
    <property type="entry name" value="ACETYLTRANSFERASE"/>
    <property type="match status" value="1"/>
</dbReference>
<evidence type="ECO:0000313" key="5">
    <source>
        <dbReference type="Proteomes" id="UP000019805"/>
    </source>
</evidence>
<sequence>MKSSSGQYFQALDHMRALAAFTVFAWHFMHFNQGQLAPPLMFPLSFFTEGHTGVALFMTLSGYLFAKLLDGRDIAFLPFLWNRFLRLAPLLAFVMLLVGLQRWHAGTLDLQGYVRDELLAGFVYPVWPNGGWSIAVELHFYLLLPGLLLIARRWPWGLPALLLLPLAVRCGYFLLHGEVQSLAYWTIFGRADQFILGMACYQHREKLRGKGLLVAAAFMAFLVFWYRFDQAGGFYTNPSYPSPSPVWLVLTLFEGIAYALLIAWYDMAFTGSDAWWARFAAQVGAYSYSLYLLHFFFVFDMPAWIDRHLFDLSNPYLLLAMALPCFLALVPLSWLTFRCIEAPFLRHRVRYIRQAMIQTTVDENPEPAAPVPDGGPRPAAVVVGYHPDLAVLDALLAALLDQADPVILIDNGASADYLSARPSLRARVVYHAMEGNQGLGAALNSGFALAMARGCRHVATFDQDSEPPRDMLPRLARAHDDLVRQGVRCAAVGPCFHDRREDPPRVYPLFREHRGHIRVLDPDAAGGAPLQVDTLITSGMLVAVDAWRAGLAYDPWLFVDYTDTDWCFRARAAGWSLWAHPAVRMGHALSDTPPVRILGINLLRYSPIRRYYYFRNTVRFIRRSYVSRAWRRRLLAGLAVRLLVNPWIDAHGWASLRMAVRGLRDGLTCSGGAAASPAGPRAGSD</sequence>
<evidence type="ECO:0000313" key="4">
    <source>
        <dbReference type="EMBL" id="CDM22497.1"/>
    </source>
</evidence>
<dbReference type="Pfam" id="PF00535">
    <property type="entry name" value="Glycos_transf_2"/>
    <property type="match status" value="1"/>
</dbReference>
<dbReference type="PANTHER" id="PTHR23028:SF53">
    <property type="entry name" value="ACYL_TRANSF_3 DOMAIN-CONTAINING PROTEIN"/>
    <property type="match status" value="1"/>
</dbReference>
<feature type="transmembrane region" description="Helical" evidence="1">
    <location>
        <begin position="46"/>
        <end position="66"/>
    </location>
</feature>
<accession>W8WZP8</accession>
<dbReference type="GO" id="GO:0000271">
    <property type="term" value="P:polysaccharide biosynthetic process"/>
    <property type="evidence" value="ECO:0007669"/>
    <property type="project" value="TreeGrafter"/>
</dbReference>
<feature type="transmembrane region" description="Helical" evidence="1">
    <location>
        <begin position="317"/>
        <end position="340"/>
    </location>
</feature>
<name>W8WZP8_CASD6</name>
<reference evidence="4 5" key="1">
    <citation type="journal article" date="2014" name="BMC Microbiol.">
        <title>The oxygen-independent metabolism of cyclic monoterpenes in Castellaniella defragrans 65Phen.</title>
        <authorList>
            <person name="Petasch J."/>
            <person name="Disch E.M."/>
            <person name="Markert S."/>
            <person name="Becher D."/>
            <person name="Schweder T."/>
            <person name="Huttel B."/>
            <person name="Reinhardt R."/>
            <person name="Harder J."/>
        </authorList>
    </citation>
    <scope>NUCLEOTIDE SEQUENCE [LARGE SCALE GENOMIC DNA]</scope>
    <source>
        <strain evidence="4">65Phen</strain>
    </source>
</reference>
<dbReference type="InterPro" id="IPR050879">
    <property type="entry name" value="Acyltransferase_3"/>
</dbReference>
<dbReference type="SUPFAM" id="SSF53448">
    <property type="entry name" value="Nucleotide-diphospho-sugar transferases"/>
    <property type="match status" value="1"/>
</dbReference>
<feature type="domain" description="Acyltransferase 3" evidence="3">
    <location>
        <begin position="10"/>
        <end position="336"/>
    </location>
</feature>
<feature type="transmembrane region" description="Helical" evidence="1">
    <location>
        <begin position="207"/>
        <end position="226"/>
    </location>
</feature>
<evidence type="ECO:0000259" key="2">
    <source>
        <dbReference type="Pfam" id="PF00535"/>
    </source>
</evidence>
<dbReference type="Pfam" id="PF01757">
    <property type="entry name" value="Acyl_transf_3"/>
    <property type="match status" value="1"/>
</dbReference>
<dbReference type="InterPro" id="IPR001173">
    <property type="entry name" value="Glyco_trans_2-like"/>
</dbReference>
<dbReference type="eggNOG" id="COG1216">
    <property type="taxonomic scope" value="Bacteria"/>
</dbReference>
<protein>
    <submittedName>
        <fullName evidence="4">Acyltransferase 3</fullName>
    </submittedName>
</protein>
<dbReference type="InterPro" id="IPR002656">
    <property type="entry name" value="Acyl_transf_3_dom"/>
</dbReference>
<gene>
    <name evidence="4" type="ORF">BN940_00081</name>
</gene>
<feature type="transmembrane region" description="Helical" evidence="1">
    <location>
        <begin position="246"/>
        <end position="265"/>
    </location>
</feature>
<dbReference type="KEGG" id="cdn:BN940_00081"/>
<dbReference type="OrthoDB" id="9814807at2"/>
<evidence type="ECO:0000256" key="1">
    <source>
        <dbReference type="SAM" id="Phobius"/>
    </source>
</evidence>
<dbReference type="Gene3D" id="3.90.550.10">
    <property type="entry name" value="Spore Coat Polysaccharide Biosynthesis Protein SpsA, Chain A"/>
    <property type="match status" value="1"/>
</dbReference>
<evidence type="ECO:0000259" key="3">
    <source>
        <dbReference type="Pfam" id="PF01757"/>
    </source>
</evidence>
<proteinExistence type="predicted"/>
<dbReference type="EMBL" id="HG916765">
    <property type="protein sequence ID" value="CDM22497.1"/>
    <property type="molecule type" value="Genomic_DNA"/>
</dbReference>
<feature type="domain" description="Glycosyltransferase 2-like" evidence="2">
    <location>
        <begin position="389"/>
        <end position="489"/>
    </location>
</feature>
<dbReference type="GO" id="GO:0016020">
    <property type="term" value="C:membrane"/>
    <property type="evidence" value="ECO:0007669"/>
    <property type="project" value="TreeGrafter"/>
</dbReference>
<feature type="transmembrane region" description="Helical" evidence="1">
    <location>
        <begin position="87"/>
        <end position="104"/>
    </location>
</feature>
<dbReference type="HOGENOM" id="CLU_401546_0_0_4"/>
<dbReference type="InterPro" id="IPR029044">
    <property type="entry name" value="Nucleotide-diphossugar_trans"/>
</dbReference>
<dbReference type="RefSeq" id="WP_052355480.1">
    <property type="nucleotide sequence ID" value="NZ_HG916765.1"/>
</dbReference>
<feature type="transmembrane region" description="Helical" evidence="1">
    <location>
        <begin position="124"/>
        <end position="144"/>
    </location>
</feature>
<keyword evidence="1" id="KW-1133">Transmembrane helix</keyword>
<dbReference type="eggNOG" id="COG1835">
    <property type="taxonomic scope" value="Bacteria"/>
</dbReference>
<dbReference type="STRING" id="1437824.BN940_00081"/>
<dbReference type="AlphaFoldDB" id="W8WZP8"/>
<keyword evidence="4" id="KW-0012">Acyltransferase</keyword>
<keyword evidence="5" id="KW-1185">Reference proteome</keyword>